<evidence type="ECO:0000313" key="3">
    <source>
        <dbReference type="Proteomes" id="UP001152300"/>
    </source>
</evidence>
<dbReference type="AlphaFoldDB" id="A0A9X0AKW1"/>
<gene>
    <name evidence="2" type="ORF">OCU04_008061</name>
</gene>
<protein>
    <submittedName>
        <fullName evidence="2">Uncharacterized protein</fullName>
    </submittedName>
</protein>
<organism evidence="2 3">
    <name type="scientific">Sclerotinia nivalis</name>
    <dbReference type="NCBI Taxonomy" id="352851"/>
    <lineage>
        <taxon>Eukaryota</taxon>
        <taxon>Fungi</taxon>
        <taxon>Dikarya</taxon>
        <taxon>Ascomycota</taxon>
        <taxon>Pezizomycotina</taxon>
        <taxon>Leotiomycetes</taxon>
        <taxon>Helotiales</taxon>
        <taxon>Sclerotiniaceae</taxon>
        <taxon>Sclerotinia</taxon>
    </lineage>
</organism>
<keyword evidence="1" id="KW-0472">Membrane</keyword>
<reference evidence="2" key="1">
    <citation type="submission" date="2022-11" db="EMBL/GenBank/DDBJ databases">
        <title>Genome Resource of Sclerotinia nivalis Strain SnTB1, a Plant Pathogen Isolated from American Ginseng.</title>
        <authorList>
            <person name="Fan S."/>
        </authorList>
    </citation>
    <scope>NUCLEOTIDE SEQUENCE</scope>
    <source>
        <strain evidence="2">SnTB1</strain>
    </source>
</reference>
<feature type="transmembrane region" description="Helical" evidence="1">
    <location>
        <begin position="59"/>
        <end position="79"/>
    </location>
</feature>
<keyword evidence="3" id="KW-1185">Reference proteome</keyword>
<keyword evidence="1" id="KW-0812">Transmembrane</keyword>
<keyword evidence="1" id="KW-1133">Transmembrane helix</keyword>
<dbReference type="Proteomes" id="UP001152300">
    <property type="component" value="Unassembled WGS sequence"/>
</dbReference>
<name>A0A9X0AKW1_9HELO</name>
<accession>A0A9X0AKW1</accession>
<comment type="caution">
    <text evidence="2">The sequence shown here is derived from an EMBL/GenBank/DDBJ whole genome shotgun (WGS) entry which is preliminary data.</text>
</comment>
<dbReference type="EMBL" id="JAPEIS010000009">
    <property type="protein sequence ID" value="KAJ8062803.1"/>
    <property type="molecule type" value="Genomic_DNA"/>
</dbReference>
<evidence type="ECO:0000256" key="1">
    <source>
        <dbReference type="SAM" id="Phobius"/>
    </source>
</evidence>
<sequence length="133" mass="13918">MDLESKGAVETEVAVLCNLGAVGKGLIEAFRGCKEASWVRAENGAGVGRLPGFEACAEILIGFTVMLFSSLAGSSLTVVKSMMPSVSRTFFYGGEEERLSSCCPSSVRVLFLWGLPIARLSASGEGLYVGSLA</sequence>
<evidence type="ECO:0000313" key="2">
    <source>
        <dbReference type="EMBL" id="KAJ8062803.1"/>
    </source>
</evidence>
<proteinExistence type="predicted"/>